<reference evidence="1 2" key="1">
    <citation type="journal article" date="2016" name="Nat. Commun.">
        <title>Thousands of microbial genomes shed light on interconnected biogeochemical processes in an aquifer system.</title>
        <authorList>
            <person name="Anantharaman K."/>
            <person name="Brown C.T."/>
            <person name="Hug L.A."/>
            <person name="Sharon I."/>
            <person name="Castelle C.J."/>
            <person name="Probst A.J."/>
            <person name="Thomas B.C."/>
            <person name="Singh A."/>
            <person name="Wilkins M.J."/>
            <person name="Karaoz U."/>
            <person name="Brodie E.L."/>
            <person name="Williams K.H."/>
            <person name="Hubbard S.S."/>
            <person name="Banfield J.F."/>
        </authorList>
    </citation>
    <scope>NUCLEOTIDE SEQUENCE [LARGE SCALE GENOMIC DNA]</scope>
    <source>
        <strain evidence="2">RIFCSPLOWO2_12_FULL_64_10</strain>
    </source>
</reference>
<gene>
    <name evidence="1" type="ORF">A3F84_06860</name>
</gene>
<proteinExistence type="predicted"/>
<name>A0A1F6CP16_HANXR</name>
<accession>A0A1F6CP16</accession>
<organism evidence="1 2">
    <name type="scientific">Handelsmanbacteria sp. (strain RIFCSPLOWO2_12_FULL_64_10)</name>
    <dbReference type="NCBI Taxonomy" id="1817868"/>
    <lineage>
        <taxon>Bacteria</taxon>
        <taxon>Candidatus Handelsmaniibacteriota</taxon>
    </lineage>
</organism>
<dbReference type="Proteomes" id="UP000178606">
    <property type="component" value="Unassembled WGS sequence"/>
</dbReference>
<sequence length="518" mass="57440">MSRWLSQSVRMDGPGPNQGGEDEANYALAWFPHHLVTADERVAAHFRSLLNCLSGWVKRDCLHGYEPEAEAHHGTEPFLLFLPRYLGLFPEDRVARDLLEDAAHHIGNWVEGIPKWYDYERDCFYSYHIGARTVGQDPRFAYEVAEHFRFIHIALTAHRVLGDGRYLEWSLRYGRRRAQRILNAGDGPMPVLWDLAGNGLRESDLMTQEQRSLAASGHHVPGDPLAGVENLLASGAIYALGDLFLLSGDDLFRQAARRIVAPLVHELLDPCADPAAAAVSYYRRTFDDDTLDEPIQAVLRGMPPESEEDLALVFPQEHRRREPGVGRRSDMIYWGVWSEDREEGCDPMGATGWGAVRPLREPSTAALTLAFQMTGDVAFARRALRQAAIKLRMARRVLRGGREHTDMGGAVCSVAAGHGRNYGCGAVTGCYGPLLLGAREVRGQVVPLIEVRDAAGRVRLPEEVLSLVFPSAGKKSGEVLFFNGGEATATFSWRRHGDPEAGWAEVSLAPAESRRFGI</sequence>
<evidence type="ECO:0000313" key="2">
    <source>
        <dbReference type="Proteomes" id="UP000178606"/>
    </source>
</evidence>
<protein>
    <submittedName>
        <fullName evidence="1">Uncharacterized protein</fullName>
    </submittedName>
</protein>
<comment type="caution">
    <text evidence="1">The sequence shown here is derived from an EMBL/GenBank/DDBJ whole genome shotgun (WGS) entry which is preliminary data.</text>
</comment>
<evidence type="ECO:0000313" key="1">
    <source>
        <dbReference type="EMBL" id="OGG50894.1"/>
    </source>
</evidence>
<dbReference type="EMBL" id="MFKF01000199">
    <property type="protein sequence ID" value="OGG50894.1"/>
    <property type="molecule type" value="Genomic_DNA"/>
</dbReference>
<dbReference type="AlphaFoldDB" id="A0A1F6CP16"/>